<keyword evidence="5" id="KW-1185">Reference proteome</keyword>
<evidence type="ECO:0000256" key="2">
    <source>
        <dbReference type="ARBA" id="ARBA00023163"/>
    </source>
</evidence>
<keyword evidence="4" id="KW-0489">Methyltransferase</keyword>
<feature type="non-terminal residue" evidence="4">
    <location>
        <position position="1"/>
    </location>
</feature>
<protein>
    <submittedName>
        <fullName evidence="4">Histone-lysine N-methyltransferase ATX2</fullName>
    </submittedName>
</protein>
<evidence type="ECO:0000259" key="3">
    <source>
        <dbReference type="PROSITE" id="PS50280"/>
    </source>
</evidence>
<evidence type="ECO:0000313" key="5">
    <source>
        <dbReference type="Proteomes" id="UP000289340"/>
    </source>
</evidence>
<comment type="caution">
    <text evidence="4">The sequence shown here is derived from an EMBL/GenBank/DDBJ whole genome shotgun (WGS) entry which is preliminary data.</text>
</comment>
<evidence type="ECO:0000256" key="1">
    <source>
        <dbReference type="ARBA" id="ARBA00023015"/>
    </source>
</evidence>
<dbReference type="PANTHER" id="PTHR45838:SF4">
    <property type="entry name" value="HISTONE-LYSINE N-METHYLTRANSFERASE TRITHORAX"/>
    <property type="match status" value="1"/>
</dbReference>
<name>A0A445FCV0_GLYSO</name>
<dbReference type="GO" id="GO:0032259">
    <property type="term" value="P:methylation"/>
    <property type="evidence" value="ECO:0007669"/>
    <property type="project" value="UniProtKB-KW"/>
</dbReference>
<dbReference type="Pfam" id="PF00856">
    <property type="entry name" value="SET"/>
    <property type="match status" value="1"/>
</dbReference>
<dbReference type="SUPFAM" id="SSF82199">
    <property type="entry name" value="SET domain"/>
    <property type="match status" value="1"/>
</dbReference>
<dbReference type="EMBL" id="QZWG01000019">
    <property type="protein sequence ID" value="RZB46654.1"/>
    <property type="molecule type" value="Genomic_DNA"/>
</dbReference>
<dbReference type="Proteomes" id="UP000289340">
    <property type="component" value="Chromosome 19"/>
</dbReference>
<dbReference type="InterPro" id="IPR001214">
    <property type="entry name" value="SET_dom"/>
</dbReference>
<keyword evidence="1" id="KW-0805">Transcription regulation</keyword>
<evidence type="ECO:0000313" key="4">
    <source>
        <dbReference type="EMBL" id="RZB46654.1"/>
    </source>
</evidence>
<dbReference type="InterPro" id="IPR046341">
    <property type="entry name" value="SET_dom_sf"/>
</dbReference>
<organism evidence="4 5">
    <name type="scientific">Glycine soja</name>
    <name type="common">Wild soybean</name>
    <dbReference type="NCBI Taxonomy" id="3848"/>
    <lineage>
        <taxon>Eukaryota</taxon>
        <taxon>Viridiplantae</taxon>
        <taxon>Streptophyta</taxon>
        <taxon>Embryophyta</taxon>
        <taxon>Tracheophyta</taxon>
        <taxon>Spermatophyta</taxon>
        <taxon>Magnoliopsida</taxon>
        <taxon>eudicotyledons</taxon>
        <taxon>Gunneridae</taxon>
        <taxon>Pentapetalae</taxon>
        <taxon>rosids</taxon>
        <taxon>fabids</taxon>
        <taxon>Fabales</taxon>
        <taxon>Fabaceae</taxon>
        <taxon>Papilionoideae</taxon>
        <taxon>50 kb inversion clade</taxon>
        <taxon>NPAAA clade</taxon>
        <taxon>indigoferoid/millettioid clade</taxon>
        <taxon>Phaseoleae</taxon>
        <taxon>Glycine</taxon>
        <taxon>Glycine subgen. Soja</taxon>
    </lineage>
</organism>
<dbReference type="AlphaFoldDB" id="A0A445FCV0"/>
<dbReference type="GO" id="GO:0042800">
    <property type="term" value="F:histone H3K4 methyltransferase activity"/>
    <property type="evidence" value="ECO:0007669"/>
    <property type="project" value="TreeGrafter"/>
</dbReference>
<accession>A0A445FCV0</accession>
<reference evidence="4 5" key="1">
    <citation type="submission" date="2018-09" db="EMBL/GenBank/DDBJ databases">
        <title>A high-quality reference genome of wild soybean provides a powerful tool to mine soybean genomes.</title>
        <authorList>
            <person name="Xie M."/>
            <person name="Chung C.Y.L."/>
            <person name="Li M.-W."/>
            <person name="Wong F.-L."/>
            <person name="Chan T.-F."/>
            <person name="Lam H.-M."/>
        </authorList>
    </citation>
    <scope>NUCLEOTIDE SEQUENCE [LARGE SCALE GENOMIC DNA]</scope>
    <source>
        <strain evidence="5">cv. W05</strain>
        <tissue evidence="4">Hypocotyl of etiolated seedlings</tissue>
    </source>
</reference>
<gene>
    <name evidence="4" type="ORF">D0Y65_050618</name>
</gene>
<proteinExistence type="predicted"/>
<dbReference type="PANTHER" id="PTHR45838">
    <property type="entry name" value="HISTONE-LYSINE-N-METHYLTRANSFERASE 2 KMT2 FAMILY MEMBER"/>
    <property type="match status" value="1"/>
</dbReference>
<keyword evidence="4" id="KW-0808">Transferase</keyword>
<dbReference type="GO" id="GO:0045893">
    <property type="term" value="P:positive regulation of DNA-templated transcription"/>
    <property type="evidence" value="ECO:0007669"/>
    <property type="project" value="TreeGrafter"/>
</dbReference>
<keyword evidence="2" id="KW-0804">Transcription</keyword>
<sequence length="162" mass="18255">IAFGGPATHPGKLRLSHEAIGSPRRARGRKTLDKKKKGKKLCGINNILVLSCLLDAICELNLCSNIRRLMFKKEFDTSYVGFNSGSELLSCQNLCNAYLDFKIHPNCYSRVISVNGNEHIIIFAKRDIKQWEELTYDYRNLLMSLIDASSVISHLIGTKLLI</sequence>
<dbReference type="GO" id="GO:0035097">
    <property type="term" value="C:histone methyltransferase complex"/>
    <property type="evidence" value="ECO:0007669"/>
    <property type="project" value="TreeGrafter"/>
</dbReference>
<feature type="domain" description="SET" evidence="3">
    <location>
        <begin position="24"/>
        <end position="139"/>
    </location>
</feature>
<dbReference type="Gene3D" id="2.170.270.10">
    <property type="entry name" value="SET domain"/>
    <property type="match status" value="1"/>
</dbReference>
<dbReference type="PROSITE" id="PS50280">
    <property type="entry name" value="SET"/>
    <property type="match status" value="1"/>
</dbReference>